<accession>A0ABV7YF57</accession>
<protein>
    <submittedName>
        <fullName evidence="2">Uncharacterized protein</fullName>
    </submittedName>
</protein>
<name>A0ABV7YF57_9ACTN</name>
<evidence type="ECO:0000313" key="3">
    <source>
        <dbReference type="Proteomes" id="UP001595699"/>
    </source>
</evidence>
<sequence length="205" mass="21834">MRFRLVPWAMSLVIVGAFSGVAAATPSPKADVVVTDQKVDKPVDESDPAVIQARKHQQFVNDLGALVEQNPRIYAALMARPAGRYEVLIKSGANRSAAVRAVVELVARSGRPIDSVTVTAAAPRSRAELLALHARVDALLDELHAAGADIVGTGPDFQLGKIQIDIVSGQDVAERVLGPLVDDVHFVQSVITNPDPNAKPLASWR</sequence>
<evidence type="ECO:0000256" key="1">
    <source>
        <dbReference type="SAM" id="SignalP"/>
    </source>
</evidence>
<evidence type="ECO:0000313" key="2">
    <source>
        <dbReference type="EMBL" id="MFC3763227.1"/>
    </source>
</evidence>
<proteinExistence type="predicted"/>
<dbReference type="EMBL" id="JBHRZH010000017">
    <property type="protein sequence ID" value="MFC3763227.1"/>
    <property type="molecule type" value="Genomic_DNA"/>
</dbReference>
<comment type="caution">
    <text evidence="2">The sequence shown here is derived from an EMBL/GenBank/DDBJ whole genome shotgun (WGS) entry which is preliminary data.</text>
</comment>
<feature type="signal peptide" evidence="1">
    <location>
        <begin position="1"/>
        <end position="24"/>
    </location>
</feature>
<keyword evidence="3" id="KW-1185">Reference proteome</keyword>
<feature type="chain" id="PRO_5047106439" evidence="1">
    <location>
        <begin position="25"/>
        <end position="205"/>
    </location>
</feature>
<organism evidence="2 3">
    <name type="scientific">Tenggerimyces flavus</name>
    <dbReference type="NCBI Taxonomy" id="1708749"/>
    <lineage>
        <taxon>Bacteria</taxon>
        <taxon>Bacillati</taxon>
        <taxon>Actinomycetota</taxon>
        <taxon>Actinomycetes</taxon>
        <taxon>Propionibacteriales</taxon>
        <taxon>Nocardioidaceae</taxon>
        <taxon>Tenggerimyces</taxon>
    </lineage>
</organism>
<gene>
    <name evidence="2" type="ORF">ACFOUW_20460</name>
</gene>
<dbReference type="RefSeq" id="WP_205119697.1">
    <property type="nucleotide sequence ID" value="NZ_JAFBCM010000001.1"/>
</dbReference>
<keyword evidence="1" id="KW-0732">Signal</keyword>
<reference evidence="3" key="1">
    <citation type="journal article" date="2019" name="Int. J. Syst. Evol. Microbiol.">
        <title>The Global Catalogue of Microorganisms (GCM) 10K type strain sequencing project: providing services to taxonomists for standard genome sequencing and annotation.</title>
        <authorList>
            <consortium name="The Broad Institute Genomics Platform"/>
            <consortium name="The Broad Institute Genome Sequencing Center for Infectious Disease"/>
            <person name="Wu L."/>
            <person name="Ma J."/>
        </authorList>
    </citation>
    <scope>NUCLEOTIDE SEQUENCE [LARGE SCALE GENOMIC DNA]</scope>
    <source>
        <strain evidence="3">CGMCC 4.7241</strain>
    </source>
</reference>
<dbReference type="Proteomes" id="UP001595699">
    <property type="component" value="Unassembled WGS sequence"/>
</dbReference>